<sequence>MFFWRIAMFSALMRVHTSSQISWDFILDTFIYSSIHSKWGKIEENTTQLELHRQKRQDMLPEYTIAVEINFVDISLQEDFRRFFKNFSLPVSVNVPDSDISISQINITTVCNSVGTNHSHCFCEPDYGWSAKICKAYPVCHNTTTAGGENCNCIAQLPPQGTFCQLQSEDIPSVFITKMSVRLDIPFKNALWNSSSVLFRQYKHDLEEAFIEGYSTLPGFINATVTGFRPGSIMVGYEITSARQIPLENAHPKIAALLHYPYHLASSTFATEIFGNVNISVSPEHIFEGDTVKITCMTEYISRKVSWSYNVIMPDRLTLTEEVKEGSKIATLTITNIKLNEADNFGCNFKDDSTKLSSIYRAEVNVVVSQIKLVPSENVSIVCDGTDIRELSCCTDRDIQLFSPYWRPNGAINISGRTTSMNNCTIYLLQASESQCPVDKSGTSTDYTCELNTTYGARANKILKVTYFRVAKITLSSSKDIVSEGDAFFLTCQSDVRNYDTVIWKIQNGRTIKEIDSMWYTTTKSFTGATSVLTVPRANQDWTGIYTCNFSQSFLSSFGNITIKVIPLLRPQEIIRDPIETVISCPATRSLECCTRRMENYIVYFFSYDPNMPLPIRAERRRKNNLNCYYSIQSFTDIHCNSKGHALQMHCMFMNQINQNVTSPAMVLHFVPAKNVVCNSSDIGVGANEAQIIKPCLNFHGTSNSVRGNITYRCERTKWTVYRNSCLAGPINDLLNSAESLASSPESQKKLPTFLKKLKETTKQTQEEINKSAANLNAVLETLTLVSAIPVEANEENMANFGSTVETIITSPTETWKHVQNGSSQLLGSVEQFLGSLQPINQSVPSIIHNSLQIKGTVLGESSTSIYNSSFAFLQSAGLRGSVLIEDANVDIEKSITIISVAYSTIDRIIPQYRKEMVNSLVMTTVINPQINEDFQIKMTFAKREKAMSNPQCVFWNFSLAEEGDWDSTGCETKDDGDSVICSCNHTTSFAMLMSSNQETSLDELTYITYIGLSLSIVSLIICLGIELLVWKSVTKTRIAYMRHVCILNIAVSLLSADICFIVVAATHDQNYAVEGNLCIVATYFVHYFYLCVFFWMLALGLMLFYHLVFLLHNASKTIMKTIGFCLGYVCPLIISAITVASTLPYSSYTRKKSCFLNWEESKALLALVIPAMIIVAINTIVTVVVIAKISRRSIGEKSINEEKSSLYRIAKSIGVLTPLLGLTWGFGLATVVPGSPKIFHMLFTIFNAFQGLFILLGGTLWDRKVREAIRNKYSWSKWSSQHSKSISQGMSAPVLSINSPFSRTLNNLFGKAGKYQVSSMESSTVLTESTSKAHTILT</sequence>
<feature type="chain" id="PRO_5027880334" evidence="11">
    <location>
        <begin position="20"/>
        <end position="1339"/>
    </location>
</feature>
<evidence type="ECO:0000313" key="16">
    <source>
        <dbReference type="Proteomes" id="UP001652622"/>
    </source>
</evidence>
<evidence type="ECO:0000256" key="7">
    <source>
        <dbReference type="ARBA" id="ARBA00023136"/>
    </source>
</evidence>
<dbReference type="InterPro" id="IPR007110">
    <property type="entry name" value="Ig-like_dom"/>
</dbReference>
<feature type="transmembrane region" description="Helical" evidence="10">
    <location>
        <begin position="1164"/>
        <end position="1188"/>
    </location>
</feature>
<dbReference type="RefSeq" id="XP_034282704.1">
    <property type="nucleotide sequence ID" value="XM_034426813.1"/>
</dbReference>
<protein>
    <submittedName>
        <fullName evidence="17">Adhesion G protein-coupled receptor F5</fullName>
    </submittedName>
</protein>
<evidence type="ECO:0000256" key="2">
    <source>
        <dbReference type="ARBA" id="ARBA00007343"/>
    </source>
</evidence>
<evidence type="ECO:0000259" key="12">
    <source>
        <dbReference type="PROSITE" id="PS50024"/>
    </source>
</evidence>
<dbReference type="InterPro" id="IPR036179">
    <property type="entry name" value="Ig-like_dom_sf"/>
</dbReference>
<keyword evidence="5 11" id="KW-0732">Signal</keyword>
<dbReference type="KEGG" id="pgut:117671117"/>
<keyword evidence="8" id="KW-1015">Disulfide bond</keyword>
<dbReference type="Gene3D" id="2.60.40.10">
    <property type="entry name" value="Immunoglobulins"/>
    <property type="match status" value="2"/>
</dbReference>
<feature type="domain" description="SEA" evidence="12">
    <location>
        <begin position="171"/>
        <end position="291"/>
    </location>
</feature>
<feature type="transmembrane region" description="Helical" evidence="10">
    <location>
        <begin position="1123"/>
        <end position="1144"/>
    </location>
</feature>
<gene>
    <name evidence="17" type="primary">ADGRF5</name>
</gene>
<dbReference type="GO" id="GO:0005886">
    <property type="term" value="C:plasma membrane"/>
    <property type="evidence" value="ECO:0007669"/>
    <property type="project" value="UniProtKB-SubCell"/>
</dbReference>
<dbReference type="Gene3D" id="1.20.1070.10">
    <property type="entry name" value="Rhodopsin 7-helix transmembrane proteins"/>
    <property type="match status" value="1"/>
</dbReference>
<evidence type="ECO:0000256" key="6">
    <source>
        <dbReference type="ARBA" id="ARBA00022989"/>
    </source>
</evidence>
<dbReference type="SMART" id="SM00303">
    <property type="entry name" value="GPS"/>
    <property type="match status" value="1"/>
</dbReference>
<feature type="domain" description="Ig-like" evidence="15">
    <location>
        <begin position="252"/>
        <end position="357"/>
    </location>
</feature>
<feature type="transmembrane region" description="Helical" evidence="10">
    <location>
        <begin position="1007"/>
        <end position="1034"/>
    </location>
</feature>
<dbReference type="InterPro" id="IPR008078">
    <property type="entry name" value="GPCR_2_Ig-hepta-like_rcpt"/>
</dbReference>
<organism evidence="16 17">
    <name type="scientific">Pantherophis guttatus</name>
    <name type="common">Corn snake</name>
    <name type="synonym">Elaphe guttata</name>
    <dbReference type="NCBI Taxonomy" id="94885"/>
    <lineage>
        <taxon>Eukaryota</taxon>
        <taxon>Metazoa</taxon>
        <taxon>Chordata</taxon>
        <taxon>Craniata</taxon>
        <taxon>Vertebrata</taxon>
        <taxon>Euteleostomi</taxon>
        <taxon>Lepidosauria</taxon>
        <taxon>Squamata</taxon>
        <taxon>Bifurcata</taxon>
        <taxon>Unidentata</taxon>
        <taxon>Episquamata</taxon>
        <taxon>Toxicofera</taxon>
        <taxon>Serpentes</taxon>
        <taxon>Colubroidea</taxon>
        <taxon>Colubridae</taxon>
        <taxon>Colubrinae</taxon>
        <taxon>Pantherophis</taxon>
    </lineage>
</organism>
<keyword evidence="17" id="KW-0675">Receptor</keyword>
<dbReference type="GeneID" id="117671117"/>
<dbReference type="InterPro" id="IPR000082">
    <property type="entry name" value="SEA_dom"/>
</dbReference>
<keyword evidence="9" id="KW-0325">Glycoprotein</keyword>
<dbReference type="InterPro" id="IPR000832">
    <property type="entry name" value="GPCR_2_secretin-like"/>
</dbReference>
<evidence type="ECO:0000256" key="11">
    <source>
        <dbReference type="SAM" id="SignalP"/>
    </source>
</evidence>
<evidence type="ECO:0000256" key="1">
    <source>
        <dbReference type="ARBA" id="ARBA00004651"/>
    </source>
</evidence>
<proteinExistence type="inferred from homology"/>
<feature type="domain" description="G-protein coupled receptors family 2 profile 2" evidence="14">
    <location>
        <begin position="1005"/>
        <end position="1263"/>
    </location>
</feature>
<feature type="transmembrane region" description="Helical" evidence="10">
    <location>
        <begin position="1046"/>
        <end position="1068"/>
    </location>
</feature>
<dbReference type="InterPro" id="IPR046338">
    <property type="entry name" value="GAIN_dom_sf"/>
</dbReference>
<evidence type="ECO:0000256" key="4">
    <source>
        <dbReference type="ARBA" id="ARBA00022692"/>
    </source>
</evidence>
<dbReference type="CTD" id="221395"/>
<dbReference type="InterPro" id="IPR051587">
    <property type="entry name" value="Adhesion_GPCR"/>
</dbReference>
<feature type="transmembrane region" description="Helical" evidence="10">
    <location>
        <begin position="1088"/>
        <end position="1111"/>
    </location>
</feature>
<evidence type="ECO:0000256" key="5">
    <source>
        <dbReference type="ARBA" id="ARBA00022729"/>
    </source>
</evidence>
<dbReference type="Proteomes" id="UP001652622">
    <property type="component" value="Unplaced"/>
</dbReference>
<comment type="subcellular location">
    <subcellularLocation>
        <location evidence="1">Cell membrane</location>
        <topology evidence="1">Multi-pass membrane protein</topology>
    </subcellularLocation>
</comment>
<evidence type="ECO:0000256" key="10">
    <source>
        <dbReference type="SAM" id="Phobius"/>
    </source>
</evidence>
<evidence type="ECO:0000313" key="17">
    <source>
        <dbReference type="RefSeq" id="XP_034282704.1"/>
    </source>
</evidence>
<dbReference type="PROSITE" id="PS50261">
    <property type="entry name" value="G_PROTEIN_RECEP_F2_4"/>
    <property type="match status" value="1"/>
</dbReference>
<name>A0A6P9CID8_PANGU</name>
<dbReference type="InterPro" id="IPR003599">
    <property type="entry name" value="Ig_sub"/>
</dbReference>
<feature type="signal peptide" evidence="11">
    <location>
        <begin position="1"/>
        <end position="19"/>
    </location>
</feature>
<dbReference type="InParanoid" id="A0A6P9CID8"/>
<dbReference type="InterPro" id="IPR057400">
    <property type="entry name" value="ADGRF3/5_N"/>
</dbReference>
<dbReference type="InterPro" id="IPR000203">
    <property type="entry name" value="GPS"/>
</dbReference>
<dbReference type="Pfam" id="PF01825">
    <property type="entry name" value="GPS"/>
    <property type="match status" value="1"/>
</dbReference>
<dbReference type="OrthoDB" id="10040049at2759"/>
<accession>A0A6P9CID8</accession>
<dbReference type="Pfam" id="PF25387">
    <property type="entry name" value="ADGRF3_N"/>
    <property type="match status" value="1"/>
</dbReference>
<feature type="domain" description="Ig-like" evidence="15">
    <location>
        <begin position="471"/>
        <end position="562"/>
    </location>
</feature>
<keyword evidence="3" id="KW-1003">Cell membrane</keyword>
<evidence type="ECO:0000259" key="13">
    <source>
        <dbReference type="PROSITE" id="PS50221"/>
    </source>
</evidence>
<dbReference type="Pfam" id="PF00002">
    <property type="entry name" value="7tm_2"/>
    <property type="match status" value="1"/>
</dbReference>
<dbReference type="SMART" id="SM00409">
    <property type="entry name" value="IG"/>
    <property type="match status" value="2"/>
</dbReference>
<keyword evidence="4 10" id="KW-0812">Transmembrane</keyword>
<dbReference type="PRINTS" id="PR01695">
    <property type="entry name" value="IGHEPTARCPTR"/>
</dbReference>
<dbReference type="PRINTS" id="PR00249">
    <property type="entry name" value="GPCRSECRETIN"/>
</dbReference>
<dbReference type="GO" id="GO:0004930">
    <property type="term" value="F:G protein-coupled receptor activity"/>
    <property type="evidence" value="ECO:0007669"/>
    <property type="project" value="InterPro"/>
</dbReference>
<dbReference type="OMA" id="RIAYMRH"/>
<dbReference type="PROSITE" id="PS50024">
    <property type="entry name" value="SEA"/>
    <property type="match status" value="1"/>
</dbReference>
<dbReference type="FunFam" id="1.20.1070.10:FF:000058">
    <property type="entry name" value="Adhesion G protein-coupled receptor F5"/>
    <property type="match status" value="1"/>
</dbReference>
<dbReference type="InterPro" id="IPR017981">
    <property type="entry name" value="GPCR_2-like_7TM"/>
</dbReference>
<evidence type="ECO:0000256" key="8">
    <source>
        <dbReference type="ARBA" id="ARBA00023157"/>
    </source>
</evidence>
<evidence type="ECO:0000259" key="14">
    <source>
        <dbReference type="PROSITE" id="PS50261"/>
    </source>
</evidence>
<dbReference type="PROSITE" id="PS50221">
    <property type="entry name" value="GAIN_B"/>
    <property type="match status" value="1"/>
</dbReference>
<reference evidence="17" key="1">
    <citation type="submission" date="2025-08" db="UniProtKB">
        <authorList>
            <consortium name="RefSeq"/>
        </authorList>
    </citation>
    <scope>IDENTIFICATION</scope>
    <source>
        <tissue evidence="17">Blood</tissue>
    </source>
</reference>
<keyword evidence="6 10" id="KW-1133">Transmembrane helix</keyword>
<dbReference type="PANTHER" id="PTHR45813:SF4">
    <property type="entry name" value="ADHESION G PROTEIN-COUPLED RECEPTOR F5"/>
    <property type="match status" value="1"/>
</dbReference>
<dbReference type="SUPFAM" id="SSF48726">
    <property type="entry name" value="Immunoglobulin"/>
    <property type="match status" value="2"/>
</dbReference>
<feature type="domain" description="GAIN-B" evidence="13">
    <location>
        <begin position="850"/>
        <end position="1000"/>
    </location>
</feature>
<dbReference type="InterPro" id="IPR013783">
    <property type="entry name" value="Ig-like_fold"/>
</dbReference>
<evidence type="ECO:0000256" key="3">
    <source>
        <dbReference type="ARBA" id="ARBA00022475"/>
    </source>
</evidence>
<dbReference type="InterPro" id="IPR057244">
    <property type="entry name" value="GAIN_B"/>
</dbReference>
<dbReference type="Gene3D" id="2.60.220.50">
    <property type="match status" value="1"/>
</dbReference>
<keyword evidence="7 10" id="KW-0472">Membrane</keyword>
<keyword evidence="16" id="KW-1185">Reference proteome</keyword>
<dbReference type="PANTHER" id="PTHR45813">
    <property type="entry name" value="IG-LIKE DOMAIN-CONTAINING PROTEIN"/>
    <property type="match status" value="1"/>
</dbReference>
<dbReference type="SUPFAM" id="SSF81321">
    <property type="entry name" value="Family A G protein-coupled receptor-like"/>
    <property type="match status" value="1"/>
</dbReference>
<dbReference type="GO" id="GO:0007166">
    <property type="term" value="P:cell surface receptor signaling pathway"/>
    <property type="evidence" value="ECO:0007669"/>
    <property type="project" value="InterPro"/>
</dbReference>
<evidence type="ECO:0000259" key="15">
    <source>
        <dbReference type="PROSITE" id="PS50835"/>
    </source>
</evidence>
<evidence type="ECO:0000256" key="9">
    <source>
        <dbReference type="ARBA" id="ARBA00023180"/>
    </source>
</evidence>
<feature type="transmembrane region" description="Helical" evidence="10">
    <location>
        <begin position="1239"/>
        <end position="1262"/>
    </location>
</feature>
<dbReference type="GO" id="GO:0007189">
    <property type="term" value="P:adenylate cyclase-activating G protein-coupled receptor signaling pathway"/>
    <property type="evidence" value="ECO:0007669"/>
    <property type="project" value="TreeGrafter"/>
</dbReference>
<feature type="transmembrane region" description="Helical" evidence="10">
    <location>
        <begin position="1214"/>
        <end position="1233"/>
    </location>
</feature>
<dbReference type="PROSITE" id="PS50835">
    <property type="entry name" value="IG_LIKE"/>
    <property type="match status" value="2"/>
</dbReference>
<comment type="similarity">
    <text evidence="2">Belongs to the G-protein coupled receptor 2 family. Adhesion G-protein coupled receptor (ADGR) subfamily.</text>
</comment>